<dbReference type="InterPro" id="IPR051260">
    <property type="entry name" value="Diverse_substr_monoxygenases"/>
</dbReference>
<evidence type="ECO:0000256" key="2">
    <source>
        <dbReference type="ARBA" id="ARBA00022643"/>
    </source>
</evidence>
<comment type="similarity">
    <text evidence="5">Belongs to the NtaA/SnaA/DszA monooxygenase family.</text>
</comment>
<comment type="caution">
    <text evidence="8">The sequence shown here is derived from an EMBL/GenBank/DDBJ whole genome shotgun (WGS) entry which is preliminary data.</text>
</comment>
<evidence type="ECO:0000313" key="8">
    <source>
        <dbReference type="EMBL" id="MBM9468575.1"/>
    </source>
</evidence>
<feature type="binding site" evidence="6">
    <location>
        <position position="52"/>
    </location>
    <ligand>
        <name>FMN</name>
        <dbReference type="ChEBI" id="CHEBI:58210"/>
    </ligand>
</feature>
<dbReference type="GO" id="GO:0004497">
    <property type="term" value="F:monooxygenase activity"/>
    <property type="evidence" value="ECO:0007669"/>
    <property type="project" value="UniProtKB-KW"/>
</dbReference>
<dbReference type="PANTHER" id="PTHR30011:SF16">
    <property type="entry name" value="C2H2 FINGER DOMAIN TRANSCRIPTION FACTOR (EUROFUNG)-RELATED"/>
    <property type="match status" value="1"/>
</dbReference>
<feature type="binding site" evidence="6">
    <location>
        <position position="213"/>
    </location>
    <ligand>
        <name>FMN</name>
        <dbReference type="ChEBI" id="CHEBI:58210"/>
    </ligand>
</feature>
<dbReference type="EMBL" id="JAERWK010000019">
    <property type="protein sequence ID" value="MBM9468575.1"/>
    <property type="molecule type" value="Genomic_DNA"/>
</dbReference>
<evidence type="ECO:0000256" key="6">
    <source>
        <dbReference type="PIRSR" id="PIRSR000337-1"/>
    </source>
</evidence>
<organism evidence="8 9">
    <name type="scientific">Nakamurella leprariae</name>
    <dbReference type="NCBI Taxonomy" id="2803911"/>
    <lineage>
        <taxon>Bacteria</taxon>
        <taxon>Bacillati</taxon>
        <taxon>Actinomycetota</taxon>
        <taxon>Actinomycetes</taxon>
        <taxon>Nakamurellales</taxon>
        <taxon>Nakamurellaceae</taxon>
        <taxon>Nakamurella</taxon>
    </lineage>
</organism>
<dbReference type="PANTHER" id="PTHR30011">
    <property type="entry name" value="ALKANESULFONATE MONOOXYGENASE-RELATED"/>
    <property type="match status" value="1"/>
</dbReference>
<keyword evidence="4 8" id="KW-0503">Monooxygenase</keyword>
<keyword evidence="3 8" id="KW-0560">Oxidoreductase</keyword>
<feature type="domain" description="Luciferase-like" evidence="7">
    <location>
        <begin position="29"/>
        <end position="381"/>
    </location>
</feature>
<dbReference type="Proteomes" id="UP000663792">
    <property type="component" value="Unassembled WGS sequence"/>
</dbReference>
<dbReference type="Gene3D" id="3.20.20.30">
    <property type="entry name" value="Luciferase-like domain"/>
    <property type="match status" value="1"/>
</dbReference>
<feature type="binding site" evidence="6">
    <location>
        <position position="90"/>
    </location>
    <ligand>
        <name>FMN</name>
        <dbReference type="ChEBI" id="CHEBI:58210"/>
    </ligand>
</feature>
<feature type="binding site" evidence="6">
    <location>
        <position position="138"/>
    </location>
    <ligand>
        <name>FMN</name>
        <dbReference type="ChEBI" id="CHEBI:58210"/>
    </ligand>
</feature>
<dbReference type="PIRSF" id="PIRSF000337">
    <property type="entry name" value="NTA_MOA"/>
    <property type="match status" value="1"/>
</dbReference>
<dbReference type="SUPFAM" id="SSF51679">
    <property type="entry name" value="Bacterial luciferase-like"/>
    <property type="match status" value="1"/>
</dbReference>
<dbReference type="NCBIfam" id="TIGR03860">
    <property type="entry name" value="FMN_nitrolo"/>
    <property type="match status" value="1"/>
</dbReference>
<protein>
    <submittedName>
        <fullName evidence="8">NtaA/DmoA family FMN-dependent monooxygenase</fullName>
        <ecNumber evidence="8">1.14.-.-</ecNumber>
    </submittedName>
</protein>
<evidence type="ECO:0000256" key="1">
    <source>
        <dbReference type="ARBA" id="ARBA00022630"/>
    </source>
</evidence>
<name>A0A938YIU1_9ACTN</name>
<dbReference type="EC" id="1.14.-.-" evidence="8"/>
<dbReference type="AlphaFoldDB" id="A0A938YIU1"/>
<dbReference type="GO" id="GO:0016705">
    <property type="term" value="F:oxidoreductase activity, acting on paired donors, with incorporation or reduction of molecular oxygen"/>
    <property type="evidence" value="ECO:0007669"/>
    <property type="project" value="InterPro"/>
</dbReference>
<evidence type="ECO:0000256" key="5">
    <source>
        <dbReference type="ARBA" id="ARBA00033748"/>
    </source>
</evidence>
<evidence type="ECO:0000256" key="4">
    <source>
        <dbReference type="ARBA" id="ARBA00023033"/>
    </source>
</evidence>
<keyword evidence="9" id="KW-1185">Reference proteome</keyword>
<dbReference type="InterPro" id="IPR011251">
    <property type="entry name" value="Luciferase-like_dom"/>
</dbReference>
<keyword evidence="2 6" id="KW-0288">FMN</keyword>
<dbReference type="CDD" id="cd01095">
    <property type="entry name" value="Nitrilotriacetate_monoxgenase"/>
    <property type="match status" value="1"/>
</dbReference>
<dbReference type="InterPro" id="IPR016215">
    <property type="entry name" value="NTA_MOA"/>
</dbReference>
<gene>
    <name evidence="8" type="ORF">JL106_14920</name>
</gene>
<evidence type="ECO:0000259" key="7">
    <source>
        <dbReference type="Pfam" id="PF00296"/>
    </source>
</evidence>
<reference evidence="8" key="1">
    <citation type="submission" date="2021-01" db="EMBL/GenBank/DDBJ databases">
        <title>YIM 132084 draft genome.</title>
        <authorList>
            <person name="An D."/>
        </authorList>
    </citation>
    <scope>NUCLEOTIDE SEQUENCE</scope>
    <source>
        <strain evidence="8">YIM 132084</strain>
    </source>
</reference>
<sequence>MVIGLLLNGSGIHQAAWRRPGSRIEDAYSLPFYRDAAAAAERAKIHLLFLADSPIHSQALFPVRPLRYLEAITLAGALAASTDRIGLVATASTTFTEPYNIVRQLNSLDHLSGGRAGWNMVTSYGGASNFSRAEILDHSMRHRRAHEYADLVCRLWASWDADAVVLDRTAGVYGDPAKVHQVSYDGQVFQVDAMLNMPPGPQGRPVIAQAGTSESGKNLAARYADVVYAVSPTLPEAQEYYRDLKSRTVAAGRSPEDIKILPGVSPVIGESEAEARAMNRELNDLIDFGIGFQQLQELLPGVDLAAYDLDEAPPAEAFPDVSTVQVMQSRYEVYRYMAVEERRTIRQMIEFNCTAGGHHSPVGAVEQVADELEHRFRNGGGDGYNISALYMPEGINRITDMLVPELQRRGLFRTEYADGTLRDNLGLSPVAVPR</sequence>
<evidence type="ECO:0000256" key="3">
    <source>
        <dbReference type="ARBA" id="ARBA00023002"/>
    </source>
</evidence>
<dbReference type="RefSeq" id="WP_205261527.1">
    <property type="nucleotide sequence ID" value="NZ_JAERWK010000019.1"/>
</dbReference>
<accession>A0A938YIU1</accession>
<evidence type="ECO:0000313" key="9">
    <source>
        <dbReference type="Proteomes" id="UP000663792"/>
    </source>
</evidence>
<keyword evidence="1 6" id="KW-0285">Flavoprotein</keyword>
<dbReference type="Pfam" id="PF00296">
    <property type="entry name" value="Bac_luciferase"/>
    <property type="match status" value="1"/>
</dbReference>
<proteinExistence type="inferred from homology"/>
<dbReference type="InterPro" id="IPR036661">
    <property type="entry name" value="Luciferase-like_sf"/>
</dbReference>